<gene>
    <name evidence="5" type="ORF">CDL15_Pgr017345</name>
    <name evidence="6" type="ORF">CRG98_034363</name>
</gene>
<evidence type="ECO:0000313" key="8">
    <source>
        <dbReference type="Proteomes" id="UP000233551"/>
    </source>
</evidence>
<evidence type="ECO:0000313" key="7">
    <source>
        <dbReference type="Proteomes" id="UP000197138"/>
    </source>
</evidence>
<feature type="chain" id="PRO_5014072100" description="Protein IDA-LIKE 2-like" evidence="4">
    <location>
        <begin position="36"/>
        <end position="93"/>
    </location>
</feature>
<dbReference type="GO" id="GO:0010227">
    <property type="term" value="P:floral organ abscission"/>
    <property type="evidence" value="ECO:0007669"/>
    <property type="project" value="InterPro"/>
</dbReference>
<protein>
    <recommendedName>
        <fullName evidence="9">Protein IDA-LIKE 2-like</fullName>
    </recommendedName>
</protein>
<proteinExistence type="predicted"/>
<sequence>MGSSPSLRRRPPQLLHIFLLLLHLLLLLLGHPCEGSRPSPAAKNVFEIRPRHHGGHSSNIGHFYGFLPRGIPIPASGPSRKHNAIGLQSLASP</sequence>
<keyword evidence="3 4" id="KW-0732">Signal</keyword>
<comment type="subcellular location">
    <subcellularLocation>
        <location evidence="1">Secreted</location>
        <location evidence="1">Extracellular space</location>
    </subcellularLocation>
</comment>
<dbReference type="Proteomes" id="UP000233551">
    <property type="component" value="Unassembled WGS sequence"/>
</dbReference>
<evidence type="ECO:0000313" key="6">
    <source>
        <dbReference type="EMBL" id="PKI45236.1"/>
    </source>
</evidence>
<dbReference type="EMBL" id="PGOL01002750">
    <property type="protein sequence ID" value="PKI45236.1"/>
    <property type="molecule type" value="Genomic_DNA"/>
</dbReference>
<dbReference type="EMBL" id="MTKT01000281">
    <property type="protein sequence ID" value="OWM91427.1"/>
    <property type="molecule type" value="Genomic_DNA"/>
</dbReference>
<organism evidence="5 7">
    <name type="scientific">Punica granatum</name>
    <name type="common">Pomegranate</name>
    <dbReference type="NCBI Taxonomy" id="22663"/>
    <lineage>
        <taxon>Eukaryota</taxon>
        <taxon>Viridiplantae</taxon>
        <taxon>Streptophyta</taxon>
        <taxon>Embryophyta</taxon>
        <taxon>Tracheophyta</taxon>
        <taxon>Spermatophyta</taxon>
        <taxon>Magnoliopsida</taxon>
        <taxon>eudicotyledons</taxon>
        <taxon>Gunneridae</taxon>
        <taxon>Pentapetalae</taxon>
        <taxon>rosids</taxon>
        <taxon>malvids</taxon>
        <taxon>Myrtales</taxon>
        <taxon>Lythraceae</taxon>
        <taxon>Punica</taxon>
    </lineage>
</organism>
<comment type="caution">
    <text evidence="5">The sequence shown here is derived from an EMBL/GenBank/DDBJ whole genome shotgun (WGS) entry which is preliminary data.</text>
</comment>
<dbReference type="AlphaFoldDB" id="A0A218Y2A6"/>
<evidence type="ECO:0000313" key="5">
    <source>
        <dbReference type="EMBL" id="OWM91427.1"/>
    </source>
</evidence>
<accession>A0A218Y2A6</accession>
<name>A0A218Y2A6_PUNGR</name>
<reference evidence="6 8" key="3">
    <citation type="submission" date="2017-11" db="EMBL/GenBank/DDBJ databases">
        <title>De-novo sequencing of pomegranate (Punica granatum L.) genome.</title>
        <authorList>
            <person name="Akparov Z."/>
            <person name="Amiraslanov A."/>
            <person name="Hajiyeva S."/>
            <person name="Abbasov M."/>
            <person name="Kaur K."/>
            <person name="Hamwieh A."/>
            <person name="Solovyev V."/>
            <person name="Salamov A."/>
            <person name="Braich B."/>
            <person name="Kosarev P."/>
            <person name="Mahmoud A."/>
            <person name="Hajiyev E."/>
            <person name="Babayeva S."/>
            <person name="Izzatullayeva V."/>
            <person name="Mammadov A."/>
            <person name="Mammadov A."/>
            <person name="Sharifova S."/>
            <person name="Ojaghi J."/>
            <person name="Eynullazada K."/>
            <person name="Bayramov B."/>
            <person name="Abdulazimova A."/>
            <person name="Shahmuradov I."/>
        </authorList>
    </citation>
    <scope>NUCLEOTIDE SEQUENCE [LARGE SCALE GENOMIC DNA]</scope>
    <source>
        <strain evidence="6">AG2017</strain>
        <strain evidence="8">cv. AG2017</strain>
        <tissue evidence="6">Leaf</tissue>
    </source>
</reference>
<keyword evidence="2" id="KW-0964">Secreted</keyword>
<dbReference type="Proteomes" id="UP000197138">
    <property type="component" value="Unassembled WGS sequence"/>
</dbReference>
<dbReference type="PANTHER" id="PTHR33599:SF20">
    <property type="entry name" value="PROTEIN IDA"/>
    <property type="match status" value="1"/>
</dbReference>
<feature type="signal peptide" evidence="4">
    <location>
        <begin position="1"/>
        <end position="35"/>
    </location>
</feature>
<reference evidence="5" key="2">
    <citation type="submission" date="2017-06" db="EMBL/GenBank/DDBJ databases">
        <title>The pomegranate genome and the genomics of punicalagin biosynthesis.</title>
        <authorList>
            <person name="Xu C."/>
        </authorList>
    </citation>
    <scope>NUCLEOTIDE SEQUENCE [LARGE SCALE GENOMIC DNA]</scope>
    <source>
        <tissue evidence="5">Fresh leaf</tissue>
    </source>
</reference>
<evidence type="ECO:0000256" key="3">
    <source>
        <dbReference type="ARBA" id="ARBA00022729"/>
    </source>
</evidence>
<keyword evidence="8" id="KW-1185">Reference proteome</keyword>
<evidence type="ECO:0000256" key="4">
    <source>
        <dbReference type="SAM" id="SignalP"/>
    </source>
</evidence>
<dbReference type="InterPro" id="IPR039639">
    <property type="entry name" value="IDA-like"/>
</dbReference>
<dbReference type="GO" id="GO:0005576">
    <property type="term" value="C:extracellular region"/>
    <property type="evidence" value="ECO:0007669"/>
    <property type="project" value="UniProtKB-SubCell"/>
</dbReference>
<dbReference type="PANTHER" id="PTHR33599">
    <property type="entry name" value="PROTEIN IDA-LIKE 5"/>
    <property type="match status" value="1"/>
</dbReference>
<evidence type="ECO:0008006" key="9">
    <source>
        <dbReference type="Google" id="ProtNLM"/>
    </source>
</evidence>
<evidence type="ECO:0000256" key="1">
    <source>
        <dbReference type="ARBA" id="ARBA00004239"/>
    </source>
</evidence>
<reference evidence="7" key="1">
    <citation type="journal article" date="2017" name="Plant J.">
        <title>The pomegranate (Punica granatum L.) genome and the genomics of punicalagin biosynthesis.</title>
        <authorList>
            <person name="Qin G."/>
            <person name="Xu C."/>
            <person name="Ming R."/>
            <person name="Tang H."/>
            <person name="Guyot R."/>
            <person name="Kramer E.M."/>
            <person name="Hu Y."/>
            <person name="Yi X."/>
            <person name="Qi Y."/>
            <person name="Xu X."/>
            <person name="Gao Z."/>
            <person name="Pan H."/>
            <person name="Jian J."/>
            <person name="Tian Y."/>
            <person name="Yue Z."/>
            <person name="Xu Y."/>
        </authorList>
    </citation>
    <scope>NUCLEOTIDE SEQUENCE [LARGE SCALE GENOMIC DNA]</scope>
    <source>
        <strain evidence="7">cv. Dabenzi</strain>
    </source>
</reference>
<evidence type="ECO:0000256" key="2">
    <source>
        <dbReference type="ARBA" id="ARBA00022525"/>
    </source>
</evidence>